<dbReference type="InterPro" id="IPR003594">
    <property type="entry name" value="HATPase_dom"/>
</dbReference>
<keyword evidence="7" id="KW-0418">Kinase</keyword>
<dbReference type="SMART" id="SM00388">
    <property type="entry name" value="HisKA"/>
    <property type="match status" value="1"/>
</dbReference>
<name>A0ABP7XIT5_9ACTN</name>
<evidence type="ECO:0000256" key="8">
    <source>
        <dbReference type="ARBA" id="ARBA00022989"/>
    </source>
</evidence>
<dbReference type="SMART" id="SM00304">
    <property type="entry name" value="HAMP"/>
    <property type="match status" value="1"/>
</dbReference>
<reference evidence="15" key="1">
    <citation type="journal article" date="2019" name="Int. J. Syst. Evol. Microbiol.">
        <title>The Global Catalogue of Microorganisms (GCM) 10K type strain sequencing project: providing services to taxonomists for standard genome sequencing and annotation.</title>
        <authorList>
            <consortium name="The Broad Institute Genomics Platform"/>
            <consortium name="The Broad Institute Genome Sequencing Center for Infectious Disease"/>
            <person name="Wu L."/>
            <person name="Ma J."/>
        </authorList>
    </citation>
    <scope>NUCLEOTIDE SEQUENCE [LARGE SCALE GENOMIC DNA]</scope>
    <source>
        <strain evidence="15">JCM 16703</strain>
    </source>
</reference>
<feature type="domain" description="Histidine kinase" evidence="12">
    <location>
        <begin position="238"/>
        <end position="448"/>
    </location>
</feature>
<organism evidence="14 15">
    <name type="scientific">Nocardioides fonticola</name>
    <dbReference type="NCBI Taxonomy" id="450363"/>
    <lineage>
        <taxon>Bacteria</taxon>
        <taxon>Bacillati</taxon>
        <taxon>Actinomycetota</taxon>
        <taxon>Actinomycetes</taxon>
        <taxon>Propionibacteriales</taxon>
        <taxon>Nocardioidaceae</taxon>
        <taxon>Nocardioides</taxon>
    </lineage>
</organism>
<dbReference type="PANTHER" id="PTHR45436:SF5">
    <property type="entry name" value="SENSOR HISTIDINE KINASE TRCS"/>
    <property type="match status" value="1"/>
</dbReference>
<dbReference type="Pfam" id="PF00512">
    <property type="entry name" value="HisKA"/>
    <property type="match status" value="1"/>
</dbReference>
<dbReference type="Gene3D" id="6.10.340.10">
    <property type="match status" value="1"/>
</dbReference>
<dbReference type="CDD" id="cd06225">
    <property type="entry name" value="HAMP"/>
    <property type="match status" value="1"/>
</dbReference>
<keyword evidence="14" id="KW-0067">ATP-binding</keyword>
<comment type="subcellular location">
    <subcellularLocation>
        <location evidence="2">Cell membrane</location>
    </subcellularLocation>
</comment>
<dbReference type="PRINTS" id="PR00344">
    <property type="entry name" value="BCTRLSENSOR"/>
</dbReference>
<evidence type="ECO:0000256" key="5">
    <source>
        <dbReference type="ARBA" id="ARBA00022679"/>
    </source>
</evidence>
<dbReference type="EC" id="2.7.13.3" evidence="3"/>
<dbReference type="SUPFAM" id="SSF47384">
    <property type="entry name" value="Homodimeric domain of signal transducing histidine kinase"/>
    <property type="match status" value="1"/>
</dbReference>
<dbReference type="Gene3D" id="1.10.287.130">
    <property type="match status" value="1"/>
</dbReference>
<keyword evidence="4" id="KW-0597">Phosphoprotein</keyword>
<dbReference type="Proteomes" id="UP001501495">
    <property type="component" value="Unassembled WGS sequence"/>
</dbReference>
<dbReference type="InterPro" id="IPR050428">
    <property type="entry name" value="TCS_sensor_his_kinase"/>
</dbReference>
<dbReference type="PROSITE" id="PS50885">
    <property type="entry name" value="HAMP"/>
    <property type="match status" value="1"/>
</dbReference>
<keyword evidence="15" id="KW-1185">Reference proteome</keyword>
<evidence type="ECO:0000313" key="14">
    <source>
        <dbReference type="EMBL" id="GAA4119054.1"/>
    </source>
</evidence>
<evidence type="ECO:0000256" key="9">
    <source>
        <dbReference type="ARBA" id="ARBA00023012"/>
    </source>
</evidence>
<keyword evidence="10 11" id="KW-0472">Membrane</keyword>
<keyword evidence="8 11" id="KW-1133">Transmembrane helix</keyword>
<comment type="catalytic activity">
    <reaction evidence="1">
        <text>ATP + protein L-histidine = ADP + protein N-phospho-L-histidine.</text>
        <dbReference type="EC" id="2.7.13.3"/>
    </reaction>
</comment>
<keyword evidence="5" id="KW-0808">Transferase</keyword>
<dbReference type="EMBL" id="BAAAZH010000014">
    <property type="protein sequence ID" value="GAA4119054.1"/>
    <property type="molecule type" value="Genomic_DNA"/>
</dbReference>
<dbReference type="RefSeq" id="WP_344733338.1">
    <property type="nucleotide sequence ID" value="NZ_BAAAZH010000014.1"/>
</dbReference>
<keyword evidence="9" id="KW-0902">Two-component regulatory system</keyword>
<dbReference type="InterPro" id="IPR005467">
    <property type="entry name" value="His_kinase_dom"/>
</dbReference>
<dbReference type="SUPFAM" id="SSF55874">
    <property type="entry name" value="ATPase domain of HSP90 chaperone/DNA topoisomerase II/histidine kinase"/>
    <property type="match status" value="1"/>
</dbReference>
<evidence type="ECO:0000256" key="4">
    <source>
        <dbReference type="ARBA" id="ARBA00022553"/>
    </source>
</evidence>
<dbReference type="GO" id="GO:0005524">
    <property type="term" value="F:ATP binding"/>
    <property type="evidence" value="ECO:0007669"/>
    <property type="project" value="UniProtKB-KW"/>
</dbReference>
<proteinExistence type="predicted"/>
<feature type="transmembrane region" description="Helical" evidence="11">
    <location>
        <begin position="20"/>
        <end position="43"/>
    </location>
</feature>
<gene>
    <name evidence="14" type="ORF">GCM10022215_21200</name>
</gene>
<dbReference type="CDD" id="cd00082">
    <property type="entry name" value="HisKA"/>
    <property type="match status" value="1"/>
</dbReference>
<sequence length="450" mass="47545">MRTAIVGRLSRLRHRVRARVTAAAVAVGLIAVLGGSIAFVAVLHENLQRSLLESAGQQADAVAVRLDAGIAPARAVLTGKDDVVVQVLSVRGEVLASDHPGLAPLVRTAGEERGIEVPELGDSYAVVARTLPGDRLVVVGLAEEQVDAATGTAVRLLAVAVPVALLLLGAVVWIAVGRALAPVEVMRREAAVITSEDLHRRLAVPPGDDEIPSLAITLNRMLDRIDASQRRQRQFVADASHELRSPLAVVRQVLEVARRHPDATSVPALAEEIQLQETRMEELVEALLLLARLDDGGALPARDVDLDDVVHAVVDRMRTDRPDVLLDRSGVVAGQVSGDPVLLGQVVGNLLANAARHAAGRVVVALTEDGGRVRLVVEDDGPGIAPADRERVFDRFTRLDDARARDAGGAGLGLAIVRDVVQVSGGWVRVEGSDLGGARFVVELPAALQP</sequence>
<evidence type="ECO:0000256" key="2">
    <source>
        <dbReference type="ARBA" id="ARBA00004236"/>
    </source>
</evidence>
<evidence type="ECO:0000256" key="3">
    <source>
        <dbReference type="ARBA" id="ARBA00012438"/>
    </source>
</evidence>
<feature type="transmembrane region" description="Helical" evidence="11">
    <location>
        <begin position="156"/>
        <end position="181"/>
    </location>
</feature>
<dbReference type="PANTHER" id="PTHR45436">
    <property type="entry name" value="SENSOR HISTIDINE KINASE YKOH"/>
    <property type="match status" value="1"/>
</dbReference>
<dbReference type="InterPro" id="IPR003661">
    <property type="entry name" value="HisK_dim/P_dom"/>
</dbReference>
<dbReference type="InterPro" id="IPR003660">
    <property type="entry name" value="HAMP_dom"/>
</dbReference>
<accession>A0ABP7XIT5</accession>
<dbReference type="InterPro" id="IPR004358">
    <property type="entry name" value="Sig_transdc_His_kin-like_C"/>
</dbReference>
<evidence type="ECO:0000256" key="7">
    <source>
        <dbReference type="ARBA" id="ARBA00022777"/>
    </source>
</evidence>
<dbReference type="InterPro" id="IPR036890">
    <property type="entry name" value="HATPase_C_sf"/>
</dbReference>
<evidence type="ECO:0000256" key="6">
    <source>
        <dbReference type="ARBA" id="ARBA00022692"/>
    </source>
</evidence>
<dbReference type="SMART" id="SM00387">
    <property type="entry name" value="HATPase_c"/>
    <property type="match status" value="1"/>
</dbReference>
<dbReference type="InterPro" id="IPR036097">
    <property type="entry name" value="HisK_dim/P_sf"/>
</dbReference>
<dbReference type="PROSITE" id="PS50109">
    <property type="entry name" value="HIS_KIN"/>
    <property type="match status" value="1"/>
</dbReference>
<comment type="caution">
    <text evidence="14">The sequence shown here is derived from an EMBL/GenBank/DDBJ whole genome shotgun (WGS) entry which is preliminary data.</text>
</comment>
<dbReference type="Gene3D" id="3.30.565.10">
    <property type="entry name" value="Histidine kinase-like ATPase, C-terminal domain"/>
    <property type="match status" value="1"/>
</dbReference>
<keyword evidence="14" id="KW-0547">Nucleotide-binding</keyword>
<evidence type="ECO:0000256" key="11">
    <source>
        <dbReference type="SAM" id="Phobius"/>
    </source>
</evidence>
<evidence type="ECO:0000256" key="10">
    <source>
        <dbReference type="ARBA" id="ARBA00023136"/>
    </source>
</evidence>
<dbReference type="Pfam" id="PF02518">
    <property type="entry name" value="HATPase_c"/>
    <property type="match status" value="1"/>
</dbReference>
<evidence type="ECO:0000313" key="15">
    <source>
        <dbReference type="Proteomes" id="UP001501495"/>
    </source>
</evidence>
<evidence type="ECO:0000259" key="13">
    <source>
        <dbReference type="PROSITE" id="PS50885"/>
    </source>
</evidence>
<protein>
    <recommendedName>
        <fullName evidence="3">histidine kinase</fullName>
        <ecNumber evidence="3">2.7.13.3</ecNumber>
    </recommendedName>
</protein>
<feature type="domain" description="HAMP" evidence="13">
    <location>
        <begin position="177"/>
        <end position="230"/>
    </location>
</feature>
<evidence type="ECO:0000256" key="1">
    <source>
        <dbReference type="ARBA" id="ARBA00000085"/>
    </source>
</evidence>
<evidence type="ECO:0000259" key="12">
    <source>
        <dbReference type="PROSITE" id="PS50109"/>
    </source>
</evidence>
<dbReference type="Pfam" id="PF00672">
    <property type="entry name" value="HAMP"/>
    <property type="match status" value="1"/>
</dbReference>
<keyword evidence="6 11" id="KW-0812">Transmembrane</keyword>